<feature type="coiled-coil region" evidence="2">
    <location>
        <begin position="35"/>
        <end position="73"/>
    </location>
</feature>
<name>A0A177B3S1_9BILA</name>
<organism evidence="4 5">
    <name type="scientific">Intoshia linei</name>
    <dbReference type="NCBI Taxonomy" id="1819745"/>
    <lineage>
        <taxon>Eukaryota</taxon>
        <taxon>Metazoa</taxon>
        <taxon>Spiralia</taxon>
        <taxon>Lophotrochozoa</taxon>
        <taxon>Mesozoa</taxon>
        <taxon>Orthonectida</taxon>
        <taxon>Rhopaluridae</taxon>
        <taxon>Intoshia</taxon>
    </lineage>
</organism>
<evidence type="ECO:0000256" key="2">
    <source>
        <dbReference type="SAM" id="Coils"/>
    </source>
</evidence>
<protein>
    <submittedName>
        <fullName evidence="4">Coiled-coil domain-containing protein 42A</fullName>
    </submittedName>
</protein>
<dbReference type="Pfam" id="PF13863">
    <property type="entry name" value="DUF4200"/>
    <property type="match status" value="1"/>
</dbReference>
<keyword evidence="5" id="KW-1185">Reference proteome</keyword>
<feature type="domain" description="DUF4200" evidence="3">
    <location>
        <begin position="37"/>
        <end position="152"/>
    </location>
</feature>
<dbReference type="GO" id="GO:0005856">
    <property type="term" value="C:cytoskeleton"/>
    <property type="evidence" value="ECO:0007669"/>
    <property type="project" value="UniProtKB-ARBA"/>
</dbReference>
<feature type="coiled-coil region" evidence="2">
    <location>
        <begin position="102"/>
        <end position="136"/>
    </location>
</feature>
<gene>
    <name evidence="4" type="ORF">A3Q56_03405</name>
</gene>
<evidence type="ECO:0000313" key="5">
    <source>
        <dbReference type="Proteomes" id="UP000078046"/>
    </source>
</evidence>
<dbReference type="PANTHER" id="PTHR21683:SF2">
    <property type="entry name" value="COILED-COIL DOMAIN-CONTAINING PROTEIN 42 LIKE-2-LIKE"/>
    <property type="match status" value="1"/>
</dbReference>
<dbReference type="OrthoDB" id="10264298at2759"/>
<dbReference type="PANTHER" id="PTHR21683">
    <property type="entry name" value="COILED-COIL DOMAIN-CONTAINING PROTEIN 42 LIKE-2-LIKE-RELATED"/>
    <property type="match status" value="1"/>
</dbReference>
<comment type="caution">
    <text evidence="4">The sequence shown here is derived from an EMBL/GenBank/DDBJ whole genome shotgun (WGS) entry which is preliminary data.</text>
</comment>
<dbReference type="EMBL" id="LWCA01000373">
    <property type="protein sequence ID" value="OAF68876.1"/>
    <property type="molecule type" value="Genomic_DNA"/>
</dbReference>
<keyword evidence="1 2" id="KW-0175">Coiled coil</keyword>
<proteinExistence type="predicted"/>
<sequence length="310" mass="37248">MSFNIEEYFKLIFEEKLLLNVPYKGDDQLTAATRLSDKKREIAEVEQALLAQKEEFQMKMEGLQHRKNEFHRKELKLKNSLLRFDKFLRENEMKKNRALAKITEEEKLKKEKDVEIEVLNEKIDFLKLDMEKYKKLCEKYGKYKLYLESIIEYNDDFNEVREILARHETLKINQNDLIDMEMENQNMLQDKKLMLLKYIESMSNESLNLNNQLMYLQNKYDKAFGNSCKWEQNWLHIKSSMSYKDLEISRIKMAVHNLYQLISKHQNIKKKNIDNMDTSFQLTKIKIFIQDLSDIISKIHKVSSASTDRD</sequence>
<dbReference type="AlphaFoldDB" id="A0A177B3S1"/>
<dbReference type="InterPro" id="IPR051147">
    <property type="entry name" value="CFAP_domain-containing"/>
</dbReference>
<evidence type="ECO:0000259" key="3">
    <source>
        <dbReference type="Pfam" id="PF13863"/>
    </source>
</evidence>
<evidence type="ECO:0000313" key="4">
    <source>
        <dbReference type="EMBL" id="OAF68876.1"/>
    </source>
</evidence>
<reference evidence="4 5" key="1">
    <citation type="submission" date="2016-04" db="EMBL/GenBank/DDBJ databases">
        <title>The genome of Intoshia linei affirms orthonectids as highly simplified spiralians.</title>
        <authorList>
            <person name="Mikhailov K.V."/>
            <person name="Slusarev G.S."/>
            <person name="Nikitin M.A."/>
            <person name="Logacheva M.D."/>
            <person name="Penin A."/>
            <person name="Aleoshin V."/>
            <person name="Panchin Y.V."/>
        </authorList>
    </citation>
    <scope>NUCLEOTIDE SEQUENCE [LARGE SCALE GENOMIC DNA]</scope>
    <source>
        <strain evidence="4">Intl2013</strain>
        <tissue evidence="4">Whole animal</tissue>
    </source>
</reference>
<dbReference type="Proteomes" id="UP000078046">
    <property type="component" value="Unassembled WGS sequence"/>
</dbReference>
<accession>A0A177B3S1</accession>
<dbReference type="InterPro" id="IPR025252">
    <property type="entry name" value="DUF4200"/>
</dbReference>
<evidence type="ECO:0000256" key="1">
    <source>
        <dbReference type="ARBA" id="ARBA00023054"/>
    </source>
</evidence>